<evidence type="ECO:0000313" key="3">
    <source>
        <dbReference type="Proteomes" id="UP001196413"/>
    </source>
</evidence>
<reference evidence="2" key="1">
    <citation type="submission" date="2021-06" db="EMBL/GenBank/DDBJ databases">
        <title>Parelaphostrongylus tenuis whole genome reference sequence.</title>
        <authorList>
            <person name="Garwood T.J."/>
            <person name="Larsen P.A."/>
            <person name="Fountain-Jones N.M."/>
            <person name="Garbe J.R."/>
            <person name="Macchietto M.G."/>
            <person name="Kania S.A."/>
            <person name="Gerhold R.W."/>
            <person name="Richards J.E."/>
            <person name="Wolf T.M."/>
        </authorList>
    </citation>
    <scope>NUCLEOTIDE SEQUENCE</scope>
    <source>
        <strain evidence="2">MNPRO001-30</strain>
        <tissue evidence="2">Meninges</tissue>
    </source>
</reference>
<comment type="caution">
    <text evidence="2">The sequence shown here is derived from an EMBL/GenBank/DDBJ whole genome shotgun (WGS) entry which is preliminary data.</text>
</comment>
<organism evidence="2 3">
    <name type="scientific">Parelaphostrongylus tenuis</name>
    <name type="common">Meningeal worm</name>
    <dbReference type="NCBI Taxonomy" id="148309"/>
    <lineage>
        <taxon>Eukaryota</taxon>
        <taxon>Metazoa</taxon>
        <taxon>Ecdysozoa</taxon>
        <taxon>Nematoda</taxon>
        <taxon>Chromadorea</taxon>
        <taxon>Rhabditida</taxon>
        <taxon>Rhabditina</taxon>
        <taxon>Rhabditomorpha</taxon>
        <taxon>Strongyloidea</taxon>
        <taxon>Metastrongylidae</taxon>
        <taxon>Parelaphostrongylus</taxon>
    </lineage>
</organism>
<accession>A0AAD5M5P6</accession>
<dbReference type="EMBL" id="JAHQIW010001504">
    <property type="protein sequence ID" value="KAJ1352652.1"/>
    <property type="molecule type" value="Genomic_DNA"/>
</dbReference>
<dbReference type="AlphaFoldDB" id="A0AAD5M5P6"/>
<feature type="compositionally biased region" description="Basic and acidic residues" evidence="1">
    <location>
        <begin position="1"/>
        <end position="22"/>
    </location>
</feature>
<protein>
    <submittedName>
        <fullName evidence="2">Uncharacterized protein</fullName>
    </submittedName>
</protein>
<feature type="region of interest" description="Disordered" evidence="1">
    <location>
        <begin position="1"/>
        <end position="23"/>
    </location>
</feature>
<evidence type="ECO:0000313" key="2">
    <source>
        <dbReference type="EMBL" id="KAJ1352652.1"/>
    </source>
</evidence>
<proteinExistence type="predicted"/>
<evidence type="ECO:0000256" key="1">
    <source>
        <dbReference type="SAM" id="MobiDB-lite"/>
    </source>
</evidence>
<gene>
    <name evidence="2" type="ORF">KIN20_009051</name>
</gene>
<dbReference type="Proteomes" id="UP001196413">
    <property type="component" value="Unassembled WGS sequence"/>
</dbReference>
<keyword evidence="3" id="KW-1185">Reference proteome</keyword>
<name>A0AAD5M5P6_PARTN</name>
<sequence length="52" mass="6320">MKKTDYVVDSEKRERDTRHRDDEEMFTIQPKIVIARLNVVFPESQKWQARKA</sequence>